<dbReference type="Proteomes" id="UP000056255">
    <property type="component" value="Chromosome"/>
</dbReference>
<dbReference type="AlphaFoldDB" id="A0A088E4T8"/>
<evidence type="ECO:0000313" key="12">
    <source>
        <dbReference type="Proteomes" id="UP000068832"/>
    </source>
</evidence>
<dbReference type="PATRIC" id="fig|43687.5.peg.640"/>
<dbReference type="RefSeq" id="WP_012020587.1">
    <property type="nucleotide sequence ID" value="NZ_CP008822.1"/>
</dbReference>
<dbReference type="Proteomes" id="UP000068832">
    <property type="component" value="Chromosome"/>
</dbReference>
<dbReference type="Proteomes" id="UP000029084">
    <property type="component" value="Chromosome"/>
</dbReference>
<dbReference type="EMBL" id="CP012173">
    <property type="protein sequence ID" value="AKV75980.1"/>
    <property type="molecule type" value="Genomic_DNA"/>
</dbReference>
<gene>
    <name evidence="1" type="ORF">HA72_0625</name>
    <name evidence="2" type="ORF">MsedA_0638</name>
    <name evidence="3" type="ORF">MsedB_0638</name>
    <name evidence="4" type="ORF">MsedC_0637</name>
    <name evidence="5" type="ORF">MsedD_0638</name>
    <name evidence="6" type="ORF">MsedE_0638</name>
</gene>
<organism evidence="1 7">
    <name type="scientific">Metallosphaera sedula</name>
    <dbReference type="NCBI Taxonomy" id="43687"/>
    <lineage>
        <taxon>Archaea</taxon>
        <taxon>Thermoproteota</taxon>
        <taxon>Thermoprotei</taxon>
        <taxon>Sulfolobales</taxon>
        <taxon>Sulfolobaceae</taxon>
        <taxon>Metallosphaera</taxon>
    </lineage>
</organism>
<protein>
    <recommendedName>
        <fullName evidence="13">DUF2249 domain-containing protein</fullName>
    </recommendedName>
</protein>
<evidence type="ECO:0000313" key="6">
    <source>
        <dbReference type="EMBL" id="AKV82723.1"/>
    </source>
</evidence>
<dbReference type="GeneID" id="91755078"/>
<dbReference type="OMA" id="YFIIRYG"/>
<sequence>MDFTIDLDDFTCSGNPLEALEYLLGREVVFSISRDSPFLPIIRSKYKIKEISREGDIIYFMISSDGSGSMTG</sequence>
<reference evidence="9 10" key="2">
    <citation type="journal article" date="2015" name="Genome Announc.">
        <title>Complete Genome Sequences of Evolved Arsenate-Resistant Metallosphaera sedula Strains.</title>
        <authorList>
            <person name="Ai C."/>
            <person name="McCarthy S."/>
            <person name="Schackwitz W."/>
            <person name="Martin J."/>
            <person name="Lipzen A."/>
            <person name="Blum P."/>
        </authorList>
    </citation>
    <scope>NUCLEOTIDE SEQUENCE [LARGE SCALE GENOMIC DNA]</scope>
    <source>
        <strain evidence="4 10">ARS120-1</strain>
        <strain evidence="5 9">ARS120-2</strain>
        <strain evidence="2 12">ARS50-1</strain>
        <strain evidence="3 11">ARS50-2</strain>
    </source>
</reference>
<dbReference type="Proteomes" id="UP000062398">
    <property type="component" value="Chromosome"/>
</dbReference>
<dbReference type="EMBL" id="CP012172">
    <property type="protein sequence ID" value="AKV73740.1"/>
    <property type="molecule type" value="Genomic_DNA"/>
</dbReference>
<accession>A0A088E4T8</accession>
<reference evidence="6 8" key="3">
    <citation type="submission" date="2015-07" db="EMBL/GenBank/DDBJ databases">
        <title>Physiological, transcriptional responses and genome re-sequencing of acid resistant extremely thermoacidophilic Metallosphaera sedula SARC-M1.</title>
        <authorList>
            <person name="Ai C."/>
            <person name="McCarthy S."/>
            <person name="Eckrich V."/>
            <person name="Rudrappa D."/>
            <person name="Qiu G."/>
            <person name="Blum P."/>
        </authorList>
    </citation>
    <scope>NUCLEOTIDE SEQUENCE [LARGE SCALE GENOMIC DNA]</scope>
    <source>
        <strain evidence="6 8">SARC-M1</strain>
    </source>
</reference>
<evidence type="ECO:0000313" key="3">
    <source>
        <dbReference type="EMBL" id="AKV75980.1"/>
    </source>
</evidence>
<evidence type="ECO:0000313" key="4">
    <source>
        <dbReference type="EMBL" id="AKV78231.1"/>
    </source>
</evidence>
<evidence type="ECO:0000313" key="9">
    <source>
        <dbReference type="Proteomes" id="UP000061362"/>
    </source>
</evidence>
<dbReference type="EMBL" id="CP012174">
    <property type="protein sequence ID" value="AKV78231.1"/>
    <property type="molecule type" value="Genomic_DNA"/>
</dbReference>
<dbReference type="OrthoDB" id="39466at2157"/>
<proteinExistence type="predicted"/>
<evidence type="ECO:0000313" key="5">
    <source>
        <dbReference type="EMBL" id="AKV80476.1"/>
    </source>
</evidence>
<evidence type="ECO:0000313" key="1">
    <source>
        <dbReference type="EMBL" id="AIM26787.1"/>
    </source>
</evidence>
<evidence type="ECO:0000313" key="8">
    <source>
        <dbReference type="Proteomes" id="UP000056255"/>
    </source>
</evidence>
<evidence type="ECO:0000313" key="7">
    <source>
        <dbReference type="Proteomes" id="UP000029084"/>
    </source>
</evidence>
<dbReference type="EMBL" id="CP008822">
    <property type="protein sequence ID" value="AIM26787.1"/>
    <property type="molecule type" value="Genomic_DNA"/>
</dbReference>
<evidence type="ECO:0008006" key="13">
    <source>
        <dbReference type="Google" id="ProtNLM"/>
    </source>
</evidence>
<reference evidence="1 7" key="1">
    <citation type="journal article" date="2014" name="J. Bacteriol.">
        <title>Role of an Archaeal PitA Transporter in the Copper and Arsenic Resistance of Metallosphaera sedula, an Extreme Thermoacidophile.</title>
        <authorList>
            <person name="McCarthy S."/>
            <person name="Ai C."/>
            <person name="Wheaton G."/>
            <person name="Tevatia R."/>
            <person name="Eckrich V."/>
            <person name="Kelly R."/>
            <person name="Blum P."/>
        </authorList>
    </citation>
    <scope>NUCLEOTIDE SEQUENCE [LARGE SCALE GENOMIC DNA]</scope>
    <source>
        <strain evidence="1 7">CuR1</strain>
    </source>
</reference>
<dbReference type="Proteomes" id="UP000061362">
    <property type="component" value="Chromosome"/>
</dbReference>
<dbReference type="Proteomes" id="UP000062475">
    <property type="component" value="Chromosome"/>
</dbReference>
<evidence type="ECO:0000313" key="2">
    <source>
        <dbReference type="EMBL" id="AKV73740.1"/>
    </source>
</evidence>
<dbReference type="EMBL" id="CP012175">
    <property type="protein sequence ID" value="AKV80476.1"/>
    <property type="molecule type" value="Genomic_DNA"/>
</dbReference>
<name>A0A088E4T8_9CREN</name>
<dbReference type="EMBL" id="CP012176">
    <property type="protein sequence ID" value="AKV82723.1"/>
    <property type="molecule type" value="Genomic_DNA"/>
</dbReference>
<evidence type="ECO:0000313" key="10">
    <source>
        <dbReference type="Proteomes" id="UP000062398"/>
    </source>
</evidence>
<evidence type="ECO:0000313" key="11">
    <source>
        <dbReference type="Proteomes" id="UP000062475"/>
    </source>
</evidence>